<dbReference type="GO" id="GO:0016020">
    <property type="term" value="C:membrane"/>
    <property type="evidence" value="ECO:0007669"/>
    <property type="project" value="UniProtKB-SubCell"/>
</dbReference>
<evidence type="ECO:0000313" key="7">
    <source>
        <dbReference type="EMBL" id="RWS04583.1"/>
    </source>
</evidence>
<feature type="non-terminal residue" evidence="7">
    <location>
        <position position="1"/>
    </location>
</feature>
<reference evidence="7 9" key="1">
    <citation type="journal article" date="2018" name="Gigascience">
        <title>Genomes of trombidid mites reveal novel predicted allergens and laterally-transferred genes associated with secondary metabolism.</title>
        <authorList>
            <person name="Dong X."/>
            <person name="Chaisiri K."/>
            <person name="Xia D."/>
            <person name="Armstrong S.D."/>
            <person name="Fang Y."/>
            <person name="Donnelly M.J."/>
            <person name="Kadowaki T."/>
            <person name="McGarry J.W."/>
            <person name="Darby A.C."/>
            <person name="Makepeace B.L."/>
        </authorList>
    </citation>
    <scope>NUCLEOTIDE SEQUENCE [LARGE SCALE GENOMIC DNA]</scope>
    <source>
        <strain evidence="7">UoL-WK</strain>
    </source>
</reference>
<comment type="caution">
    <text evidence="7">The sequence shown here is derived from an EMBL/GenBank/DDBJ whole genome shotgun (WGS) entry which is preliminary data.</text>
</comment>
<evidence type="ECO:0000313" key="8">
    <source>
        <dbReference type="EMBL" id="RWS06752.1"/>
    </source>
</evidence>
<dbReference type="Proteomes" id="UP000285301">
    <property type="component" value="Unassembled WGS sequence"/>
</dbReference>
<dbReference type="InterPro" id="IPR006696">
    <property type="entry name" value="DUF423"/>
</dbReference>
<evidence type="ECO:0000256" key="6">
    <source>
        <dbReference type="SAM" id="Phobius"/>
    </source>
</evidence>
<name>A0A3S4QKE8_9ACAR</name>
<dbReference type="Pfam" id="PF04241">
    <property type="entry name" value="DUF423"/>
    <property type="match status" value="1"/>
</dbReference>
<dbReference type="AlphaFoldDB" id="A0A3S4QKE8"/>
<dbReference type="PANTHER" id="PTHR43461:SF1">
    <property type="entry name" value="TRANSMEMBRANE PROTEIN 256"/>
    <property type="match status" value="1"/>
</dbReference>
<dbReference type="EMBL" id="NCKU01003900">
    <property type="protein sequence ID" value="RWS06752.1"/>
    <property type="molecule type" value="Genomic_DNA"/>
</dbReference>
<feature type="transmembrane region" description="Helical" evidence="6">
    <location>
        <begin position="119"/>
        <end position="139"/>
    </location>
</feature>
<dbReference type="OrthoDB" id="269173at2759"/>
<dbReference type="EMBL" id="NCKU01005428">
    <property type="protein sequence ID" value="RWS04583.1"/>
    <property type="molecule type" value="Genomic_DNA"/>
</dbReference>
<evidence type="ECO:0000256" key="3">
    <source>
        <dbReference type="ARBA" id="ARBA00022692"/>
    </source>
</evidence>
<sequence>NVDYVTIVNRSQKGEQIINRFKSLIMSSEKLTEVKTCKTPLLQSDSRKRLRVMFVSETFWISIAGIFGALGVIIGAYGEHGLPPDFPAQRKKVFDVANRYQMLHSLALLAVPLAGRPNIVGTLLSVGMIIFCGTCYFHALTGNEHIIRYTPIGGTTLIVGWLSFVL</sequence>
<feature type="transmembrane region" description="Helical" evidence="6">
    <location>
        <begin position="58"/>
        <end position="77"/>
    </location>
</feature>
<comment type="subcellular location">
    <subcellularLocation>
        <location evidence="1">Membrane</location>
        <topology evidence="1">Multi-pass membrane protein</topology>
    </subcellularLocation>
</comment>
<evidence type="ECO:0000256" key="2">
    <source>
        <dbReference type="ARBA" id="ARBA00006208"/>
    </source>
</evidence>
<accession>A0A3S4QKE8</accession>
<keyword evidence="9" id="KW-1185">Reference proteome</keyword>
<comment type="similarity">
    <text evidence="2">Belongs to the TMEM256 family.</text>
</comment>
<feature type="transmembrane region" description="Helical" evidence="6">
    <location>
        <begin position="146"/>
        <end position="164"/>
    </location>
</feature>
<evidence type="ECO:0000256" key="4">
    <source>
        <dbReference type="ARBA" id="ARBA00022989"/>
    </source>
</evidence>
<keyword evidence="3 6" id="KW-0812">Transmembrane</keyword>
<organism evidence="7 9">
    <name type="scientific">Dinothrombium tinctorium</name>
    <dbReference type="NCBI Taxonomy" id="1965070"/>
    <lineage>
        <taxon>Eukaryota</taxon>
        <taxon>Metazoa</taxon>
        <taxon>Ecdysozoa</taxon>
        <taxon>Arthropoda</taxon>
        <taxon>Chelicerata</taxon>
        <taxon>Arachnida</taxon>
        <taxon>Acari</taxon>
        <taxon>Acariformes</taxon>
        <taxon>Trombidiformes</taxon>
        <taxon>Prostigmata</taxon>
        <taxon>Anystina</taxon>
        <taxon>Parasitengona</taxon>
        <taxon>Trombidioidea</taxon>
        <taxon>Trombidiidae</taxon>
        <taxon>Dinothrombium</taxon>
    </lineage>
</organism>
<keyword evidence="5 6" id="KW-0472">Membrane</keyword>
<reference evidence="7" key="2">
    <citation type="submission" date="2018-11" db="EMBL/GenBank/DDBJ databases">
        <title>Trombidioid mite genomics.</title>
        <authorList>
            <person name="Dong X."/>
        </authorList>
    </citation>
    <scope>NUCLEOTIDE SEQUENCE</scope>
    <source>
        <strain evidence="7">UoL-WK</strain>
    </source>
</reference>
<evidence type="ECO:0000313" key="9">
    <source>
        <dbReference type="Proteomes" id="UP000285301"/>
    </source>
</evidence>
<evidence type="ECO:0000256" key="1">
    <source>
        <dbReference type="ARBA" id="ARBA00004141"/>
    </source>
</evidence>
<evidence type="ECO:0000256" key="5">
    <source>
        <dbReference type="ARBA" id="ARBA00023136"/>
    </source>
</evidence>
<keyword evidence="4 6" id="KW-1133">Transmembrane helix</keyword>
<proteinExistence type="inferred from homology"/>
<gene>
    <name evidence="8" type="ORF">B4U79_04458</name>
    <name evidence="7" type="ORF">B4U79_13408</name>
</gene>
<dbReference type="PANTHER" id="PTHR43461">
    <property type="entry name" value="TRANSMEMBRANE PROTEIN 256"/>
    <property type="match status" value="1"/>
</dbReference>
<protein>
    <submittedName>
        <fullName evidence="7">DUF423 domain containing protein-like protein</fullName>
    </submittedName>
</protein>